<feature type="transmembrane region" description="Helical" evidence="5">
    <location>
        <begin position="386"/>
        <end position="405"/>
    </location>
</feature>
<name>A0A6N3EDA5_9FIRM</name>
<evidence type="ECO:0000256" key="1">
    <source>
        <dbReference type="ARBA" id="ARBA00004141"/>
    </source>
</evidence>
<dbReference type="PANTHER" id="PTHR11785">
    <property type="entry name" value="AMINO ACID TRANSPORTER"/>
    <property type="match status" value="1"/>
</dbReference>
<protein>
    <submittedName>
        <fullName evidence="6">Serine/threonine exchanger SteT</fullName>
    </submittedName>
</protein>
<organism evidence="6">
    <name type="scientific">Intestinibacter bartlettii</name>
    <dbReference type="NCBI Taxonomy" id="261299"/>
    <lineage>
        <taxon>Bacteria</taxon>
        <taxon>Bacillati</taxon>
        <taxon>Bacillota</taxon>
        <taxon>Clostridia</taxon>
        <taxon>Peptostreptococcales</taxon>
        <taxon>Peptostreptococcaceae</taxon>
        <taxon>Intestinibacter</taxon>
    </lineage>
</organism>
<feature type="transmembrane region" description="Helical" evidence="5">
    <location>
        <begin position="357"/>
        <end position="374"/>
    </location>
</feature>
<dbReference type="EMBL" id="CACRUE010000034">
    <property type="protein sequence ID" value="VYU39030.1"/>
    <property type="molecule type" value="Genomic_DNA"/>
</dbReference>
<keyword evidence="2 5" id="KW-0812">Transmembrane</keyword>
<dbReference type="InterPro" id="IPR002293">
    <property type="entry name" value="AA/rel_permease1"/>
</dbReference>
<dbReference type="InterPro" id="IPR050598">
    <property type="entry name" value="AminoAcid_Transporter"/>
</dbReference>
<keyword evidence="4 5" id="KW-0472">Membrane</keyword>
<dbReference type="AlphaFoldDB" id="A0A6N3EDA5"/>
<evidence type="ECO:0000256" key="5">
    <source>
        <dbReference type="SAM" id="Phobius"/>
    </source>
</evidence>
<feature type="transmembrane region" description="Helical" evidence="5">
    <location>
        <begin position="327"/>
        <end position="345"/>
    </location>
</feature>
<keyword evidence="3 5" id="KW-1133">Transmembrane helix</keyword>
<evidence type="ECO:0000256" key="4">
    <source>
        <dbReference type="ARBA" id="ARBA00023136"/>
    </source>
</evidence>
<evidence type="ECO:0000256" key="3">
    <source>
        <dbReference type="ARBA" id="ARBA00022989"/>
    </source>
</evidence>
<comment type="subcellular location">
    <subcellularLocation>
        <location evidence="1">Membrane</location>
        <topology evidence="1">Multi-pass membrane protein</topology>
    </subcellularLocation>
</comment>
<feature type="transmembrane region" description="Helical" evidence="5">
    <location>
        <begin position="272"/>
        <end position="293"/>
    </location>
</feature>
<feature type="transmembrane region" description="Helical" evidence="5">
    <location>
        <begin position="193"/>
        <end position="218"/>
    </location>
</feature>
<feature type="transmembrane region" description="Helical" evidence="5">
    <location>
        <begin position="151"/>
        <end position="173"/>
    </location>
</feature>
<feature type="transmembrane region" description="Helical" evidence="5">
    <location>
        <begin position="50"/>
        <end position="71"/>
    </location>
</feature>
<feature type="transmembrane region" description="Helical" evidence="5">
    <location>
        <begin position="92"/>
        <end position="113"/>
    </location>
</feature>
<feature type="transmembrane region" description="Helical" evidence="5">
    <location>
        <begin position="125"/>
        <end position="144"/>
    </location>
</feature>
<gene>
    <name evidence="6" type="primary">steT_1</name>
    <name evidence="6" type="ORF">IBLFYP30_00253</name>
</gene>
<feature type="transmembrane region" description="Helical" evidence="5">
    <location>
        <begin position="417"/>
        <end position="436"/>
    </location>
</feature>
<dbReference type="RefSeq" id="WP_048926766.1">
    <property type="nucleotide sequence ID" value="NZ_CACRUE010000034.1"/>
</dbReference>
<dbReference type="PROSITE" id="PS51257">
    <property type="entry name" value="PROKAR_LIPOPROTEIN"/>
    <property type="match status" value="1"/>
</dbReference>
<evidence type="ECO:0000313" key="6">
    <source>
        <dbReference type="EMBL" id="VYU39030.1"/>
    </source>
</evidence>
<feature type="transmembrane region" description="Helical" evidence="5">
    <location>
        <begin position="12"/>
        <end position="30"/>
    </location>
</feature>
<evidence type="ECO:0000256" key="2">
    <source>
        <dbReference type="ARBA" id="ARBA00022692"/>
    </source>
</evidence>
<dbReference type="GO" id="GO:0015179">
    <property type="term" value="F:L-amino acid transmembrane transporter activity"/>
    <property type="evidence" value="ECO:0007669"/>
    <property type="project" value="TreeGrafter"/>
</dbReference>
<feature type="transmembrane region" description="Helical" evidence="5">
    <location>
        <begin position="230"/>
        <end position="252"/>
    </location>
</feature>
<dbReference type="PIRSF" id="PIRSF006060">
    <property type="entry name" value="AA_transporter"/>
    <property type="match status" value="1"/>
</dbReference>
<dbReference type="Gene3D" id="1.20.1740.10">
    <property type="entry name" value="Amino acid/polyamine transporter I"/>
    <property type="match status" value="1"/>
</dbReference>
<dbReference type="Pfam" id="PF13520">
    <property type="entry name" value="AA_permease_2"/>
    <property type="match status" value="1"/>
</dbReference>
<accession>A0A6N3EDA5</accession>
<reference evidence="6" key="1">
    <citation type="submission" date="2019-11" db="EMBL/GenBank/DDBJ databases">
        <authorList>
            <person name="Feng L."/>
        </authorList>
    </citation>
    <scope>NUCLEOTIDE SEQUENCE</scope>
    <source>
        <strain evidence="6">IbartlettiiLFYP30</strain>
    </source>
</reference>
<proteinExistence type="predicted"/>
<sequence length="442" mass="45985">MESKEMKKTMGAAVALSMVVGCVIGSGVFFKPQAIYTATGGAPGIGILSWIIGGLITLCAGLTVAEIAVVIPKTGGMMVYLEEVFGEKVGYLTGWMQCVLFYPGTAAALAVAFGNQLSEILGHPGWAVGIAIVDIIVVIIINEIGSKAAGLVQTLATVGKVIPLIFIAIFAFIKGSGTNPILTPMVGPGLSTGTVLGSVLIAILFAYEGWINVTPIVGEMKNPGKDLPKAFAGGILIIMAIYLLVNVAYLWVLPADQLKDCSSPAVAVAEVIFGPVGGKIIAAGILISVFGALNGFLLSGSRVAYTLGVQKMIPGYKAFGKLNASDVPGNGVLLIGALACIYALTGQFNLLTDLATFTGWVFYVMTFIAVIILRKTKPDIERVYKVPLYPIVPGIAIVGGGFVLINQLFMAGSGPRMVALAGIGITLIGLPIYLIMTRKKAE</sequence>
<dbReference type="GO" id="GO:0016020">
    <property type="term" value="C:membrane"/>
    <property type="evidence" value="ECO:0007669"/>
    <property type="project" value="UniProtKB-SubCell"/>
</dbReference>
<dbReference type="PANTHER" id="PTHR11785:SF512">
    <property type="entry name" value="SOBREMESA, ISOFORM B"/>
    <property type="match status" value="1"/>
</dbReference>